<evidence type="ECO:0000256" key="1">
    <source>
        <dbReference type="SAM" id="MobiDB-lite"/>
    </source>
</evidence>
<gene>
    <name evidence="2" type="ORF">EYF80_023095</name>
</gene>
<dbReference type="EMBL" id="SRLO01000215">
    <property type="protein sequence ID" value="TNN66706.1"/>
    <property type="molecule type" value="Genomic_DNA"/>
</dbReference>
<evidence type="ECO:0000313" key="2">
    <source>
        <dbReference type="EMBL" id="TNN66706.1"/>
    </source>
</evidence>
<keyword evidence="3" id="KW-1185">Reference proteome</keyword>
<name>A0A4Z2HLK3_9TELE</name>
<comment type="caution">
    <text evidence="2">The sequence shown here is derived from an EMBL/GenBank/DDBJ whole genome shotgun (WGS) entry which is preliminary data.</text>
</comment>
<accession>A0A4Z2HLK3</accession>
<sequence length="90" mass="9621">MSEPAPGPVKVQHRSTSDMSFPAELLGELALMTLILSSSFANEQNFSSGLEGERQSTLGRCGRERAGGVRDGESGEAASNHSPQRAEMRE</sequence>
<reference evidence="2 3" key="1">
    <citation type="submission" date="2019-03" db="EMBL/GenBank/DDBJ databases">
        <title>First draft genome of Liparis tanakae, snailfish: a comprehensive survey of snailfish specific genes.</title>
        <authorList>
            <person name="Kim W."/>
            <person name="Song I."/>
            <person name="Jeong J.-H."/>
            <person name="Kim D."/>
            <person name="Kim S."/>
            <person name="Ryu S."/>
            <person name="Song J.Y."/>
            <person name="Lee S.K."/>
        </authorList>
    </citation>
    <scope>NUCLEOTIDE SEQUENCE [LARGE SCALE GENOMIC DNA]</scope>
    <source>
        <tissue evidence="2">Muscle</tissue>
    </source>
</reference>
<protein>
    <submittedName>
        <fullName evidence="2">Uncharacterized protein</fullName>
    </submittedName>
</protein>
<organism evidence="2 3">
    <name type="scientific">Liparis tanakae</name>
    <name type="common">Tanaka's snailfish</name>
    <dbReference type="NCBI Taxonomy" id="230148"/>
    <lineage>
        <taxon>Eukaryota</taxon>
        <taxon>Metazoa</taxon>
        <taxon>Chordata</taxon>
        <taxon>Craniata</taxon>
        <taxon>Vertebrata</taxon>
        <taxon>Euteleostomi</taxon>
        <taxon>Actinopterygii</taxon>
        <taxon>Neopterygii</taxon>
        <taxon>Teleostei</taxon>
        <taxon>Neoteleostei</taxon>
        <taxon>Acanthomorphata</taxon>
        <taxon>Eupercaria</taxon>
        <taxon>Perciformes</taxon>
        <taxon>Cottioidei</taxon>
        <taxon>Cottales</taxon>
        <taxon>Liparidae</taxon>
        <taxon>Liparis</taxon>
    </lineage>
</organism>
<feature type="compositionally biased region" description="Basic and acidic residues" evidence="1">
    <location>
        <begin position="61"/>
        <end position="73"/>
    </location>
</feature>
<dbReference type="AlphaFoldDB" id="A0A4Z2HLK3"/>
<feature type="region of interest" description="Disordered" evidence="1">
    <location>
        <begin position="44"/>
        <end position="90"/>
    </location>
</feature>
<evidence type="ECO:0000313" key="3">
    <source>
        <dbReference type="Proteomes" id="UP000314294"/>
    </source>
</evidence>
<dbReference type="Proteomes" id="UP000314294">
    <property type="component" value="Unassembled WGS sequence"/>
</dbReference>
<proteinExistence type="predicted"/>